<gene>
    <name evidence="3" type="ORF">LTR77_010512</name>
</gene>
<proteinExistence type="inferred from homology"/>
<dbReference type="GO" id="GO:0016020">
    <property type="term" value="C:membrane"/>
    <property type="evidence" value="ECO:0007669"/>
    <property type="project" value="TreeGrafter"/>
</dbReference>
<organism evidence="3 4">
    <name type="scientific">Saxophila tyrrhenica</name>
    <dbReference type="NCBI Taxonomy" id="1690608"/>
    <lineage>
        <taxon>Eukaryota</taxon>
        <taxon>Fungi</taxon>
        <taxon>Dikarya</taxon>
        <taxon>Ascomycota</taxon>
        <taxon>Pezizomycotina</taxon>
        <taxon>Dothideomycetes</taxon>
        <taxon>Dothideomycetidae</taxon>
        <taxon>Mycosphaerellales</taxon>
        <taxon>Extremaceae</taxon>
        <taxon>Saxophila</taxon>
    </lineage>
</organism>
<dbReference type="Gene3D" id="3.40.50.720">
    <property type="entry name" value="NAD(P)-binding Rossmann-like Domain"/>
    <property type="match status" value="1"/>
</dbReference>
<keyword evidence="2" id="KW-0560">Oxidoreductase</keyword>
<evidence type="ECO:0000256" key="2">
    <source>
        <dbReference type="ARBA" id="ARBA00023002"/>
    </source>
</evidence>
<dbReference type="InterPro" id="IPR002347">
    <property type="entry name" value="SDR_fam"/>
</dbReference>
<protein>
    <recommendedName>
        <fullName evidence="5">NAD(P)-binding protein</fullName>
    </recommendedName>
</protein>
<dbReference type="PANTHER" id="PTHR44196:SF1">
    <property type="entry name" value="DEHYDROGENASE_REDUCTASE SDR FAMILY MEMBER 7B"/>
    <property type="match status" value="1"/>
</dbReference>
<name>A0AAV9NXL5_9PEZI</name>
<dbReference type="SUPFAM" id="SSF51735">
    <property type="entry name" value="NAD(P)-binding Rossmann-fold domains"/>
    <property type="match status" value="1"/>
</dbReference>
<evidence type="ECO:0000256" key="1">
    <source>
        <dbReference type="ARBA" id="ARBA00006484"/>
    </source>
</evidence>
<dbReference type="Pfam" id="PF00106">
    <property type="entry name" value="adh_short"/>
    <property type="match status" value="1"/>
</dbReference>
<evidence type="ECO:0008006" key="5">
    <source>
        <dbReference type="Google" id="ProtNLM"/>
    </source>
</evidence>
<sequence>MSASMNTILIVGGTSGIGEACAKRFHAMGKKTLFATYPDIDTVWVNGGLQYISDIKDAASTTDARIEGEVSLNVTAPMVLAHHVIPRLIEKKTETTFMITSSGLGFVPVGSLFPVYCATKAAVHSYCVGIRQALKATNVSVLELVPPYVGGTELVQDQEHADKIKGLKPLPMEDFVEEVFEVLEKNAAKDLKEVAAGSAVGRVEAWRSGIGGILSSTGLGG</sequence>
<dbReference type="GO" id="GO:0016491">
    <property type="term" value="F:oxidoreductase activity"/>
    <property type="evidence" value="ECO:0007669"/>
    <property type="project" value="UniProtKB-KW"/>
</dbReference>
<dbReference type="InterPro" id="IPR036291">
    <property type="entry name" value="NAD(P)-bd_dom_sf"/>
</dbReference>
<dbReference type="EMBL" id="JAVRRT010000024">
    <property type="protein sequence ID" value="KAK5163563.1"/>
    <property type="molecule type" value="Genomic_DNA"/>
</dbReference>
<evidence type="ECO:0000313" key="3">
    <source>
        <dbReference type="EMBL" id="KAK5163563.1"/>
    </source>
</evidence>
<reference evidence="3 4" key="1">
    <citation type="submission" date="2023-08" db="EMBL/GenBank/DDBJ databases">
        <title>Black Yeasts Isolated from many extreme environments.</title>
        <authorList>
            <person name="Coleine C."/>
            <person name="Stajich J.E."/>
            <person name="Selbmann L."/>
        </authorList>
    </citation>
    <scope>NUCLEOTIDE SEQUENCE [LARGE SCALE GENOMIC DNA]</scope>
    <source>
        <strain evidence="3 4">CCFEE 5935</strain>
    </source>
</reference>
<dbReference type="PRINTS" id="PR00081">
    <property type="entry name" value="GDHRDH"/>
</dbReference>
<dbReference type="AlphaFoldDB" id="A0AAV9NXL5"/>
<dbReference type="GeneID" id="89931838"/>
<comment type="similarity">
    <text evidence="1">Belongs to the short-chain dehydrogenases/reductases (SDR) family.</text>
</comment>
<dbReference type="RefSeq" id="XP_064654005.1">
    <property type="nucleotide sequence ID" value="XM_064807730.1"/>
</dbReference>
<comment type="caution">
    <text evidence="3">The sequence shown here is derived from an EMBL/GenBank/DDBJ whole genome shotgun (WGS) entry which is preliminary data.</text>
</comment>
<dbReference type="Proteomes" id="UP001337655">
    <property type="component" value="Unassembled WGS sequence"/>
</dbReference>
<accession>A0AAV9NXL5</accession>
<dbReference type="PANTHER" id="PTHR44196">
    <property type="entry name" value="DEHYDROGENASE/REDUCTASE SDR FAMILY MEMBER 7B"/>
    <property type="match status" value="1"/>
</dbReference>
<keyword evidence="4" id="KW-1185">Reference proteome</keyword>
<evidence type="ECO:0000313" key="4">
    <source>
        <dbReference type="Proteomes" id="UP001337655"/>
    </source>
</evidence>